<reference evidence="4" key="2">
    <citation type="submission" date="2021-10" db="EMBL/GenBank/DDBJ databases">
        <title>Phylogenomics reveals ancestral predisposition of the termite-cultivated fungus Termitomyces towards a domesticated lifestyle.</title>
        <authorList>
            <person name="Auxier B."/>
            <person name="Grum-Grzhimaylo A."/>
            <person name="Cardenas M.E."/>
            <person name="Lodge J.D."/>
            <person name="Laessoe T."/>
            <person name="Pedersen O."/>
            <person name="Smith M.E."/>
            <person name="Kuyper T.W."/>
            <person name="Franco-Molano E.A."/>
            <person name="Baroni T.J."/>
            <person name="Aanen D.K."/>
        </authorList>
    </citation>
    <scope>NUCLEOTIDE SEQUENCE</scope>
    <source>
        <strain evidence="4">D49</strain>
    </source>
</reference>
<dbReference type="AlphaFoldDB" id="A0A9P7KND6"/>
<feature type="domain" description="RDRP core" evidence="3">
    <location>
        <begin position="406"/>
        <end position="999"/>
    </location>
</feature>
<dbReference type="OrthoDB" id="6513042at2759"/>
<evidence type="ECO:0000313" key="4">
    <source>
        <dbReference type="EMBL" id="KAG5654750.1"/>
    </source>
</evidence>
<keyword evidence="1" id="KW-0548">Nucleotidyltransferase</keyword>
<dbReference type="Pfam" id="PF05183">
    <property type="entry name" value="RdRP"/>
    <property type="match status" value="1"/>
</dbReference>
<organism evidence="4 5">
    <name type="scientific">Sphagnurus paluster</name>
    <dbReference type="NCBI Taxonomy" id="117069"/>
    <lineage>
        <taxon>Eukaryota</taxon>
        <taxon>Fungi</taxon>
        <taxon>Dikarya</taxon>
        <taxon>Basidiomycota</taxon>
        <taxon>Agaricomycotina</taxon>
        <taxon>Agaricomycetes</taxon>
        <taxon>Agaricomycetidae</taxon>
        <taxon>Agaricales</taxon>
        <taxon>Tricholomatineae</taxon>
        <taxon>Lyophyllaceae</taxon>
        <taxon>Sphagnurus</taxon>
    </lineage>
</organism>
<protein>
    <recommendedName>
        <fullName evidence="1">RNA-dependent RNA polymerase</fullName>
        <ecNumber evidence="1">2.7.7.48</ecNumber>
    </recommendedName>
</protein>
<keyword evidence="5" id="KW-1185">Reference proteome</keyword>
<keyword evidence="1" id="KW-0694">RNA-binding</keyword>
<keyword evidence="1" id="KW-0808">Transferase</keyword>
<dbReference type="GO" id="GO:0031380">
    <property type="term" value="C:nuclear RNA-directed RNA polymerase complex"/>
    <property type="evidence" value="ECO:0007669"/>
    <property type="project" value="TreeGrafter"/>
</dbReference>
<comment type="catalytic activity">
    <reaction evidence="1">
        <text>RNA(n) + a ribonucleoside 5'-triphosphate = RNA(n+1) + diphosphate</text>
        <dbReference type="Rhea" id="RHEA:21248"/>
        <dbReference type="Rhea" id="RHEA-COMP:14527"/>
        <dbReference type="Rhea" id="RHEA-COMP:17342"/>
        <dbReference type="ChEBI" id="CHEBI:33019"/>
        <dbReference type="ChEBI" id="CHEBI:61557"/>
        <dbReference type="ChEBI" id="CHEBI:140395"/>
        <dbReference type="EC" id="2.7.7.48"/>
    </reaction>
</comment>
<dbReference type="InterPro" id="IPR007855">
    <property type="entry name" value="RDRP"/>
</dbReference>
<proteinExistence type="inferred from homology"/>
<gene>
    <name evidence="4" type="ORF">H0H81_003758</name>
</gene>
<dbReference type="GO" id="GO:0030422">
    <property type="term" value="P:siRNA processing"/>
    <property type="evidence" value="ECO:0007669"/>
    <property type="project" value="TreeGrafter"/>
</dbReference>
<keyword evidence="1" id="KW-0696">RNA-directed RNA polymerase</keyword>
<dbReference type="InterPro" id="IPR057596">
    <property type="entry name" value="RDRP_core"/>
</dbReference>
<dbReference type="PANTHER" id="PTHR23079:SF55">
    <property type="entry name" value="RNA-DIRECTED RNA POLYMERASE"/>
    <property type="match status" value="1"/>
</dbReference>
<feature type="region of interest" description="Disordered" evidence="2">
    <location>
        <begin position="1000"/>
        <end position="1028"/>
    </location>
</feature>
<comment type="caution">
    <text evidence="4">The sequence shown here is derived from an EMBL/GenBank/DDBJ whole genome shotgun (WGS) entry which is preliminary data.</text>
</comment>
<reference evidence="4" key="1">
    <citation type="submission" date="2021-02" db="EMBL/GenBank/DDBJ databases">
        <authorList>
            <person name="Nieuwenhuis M."/>
            <person name="Van De Peppel L.J.J."/>
        </authorList>
    </citation>
    <scope>NUCLEOTIDE SEQUENCE</scope>
    <source>
        <strain evidence="4">D49</strain>
    </source>
</reference>
<evidence type="ECO:0000313" key="5">
    <source>
        <dbReference type="Proteomes" id="UP000717328"/>
    </source>
</evidence>
<dbReference type="EC" id="2.7.7.48" evidence="1"/>
<name>A0A9P7KND6_9AGAR</name>
<accession>A0A9P7KND6</accession>
<dbReference type="GO" id="GO:0003968">
    <property type="term" value="F:RNA-directed RNA polymerase activity"/>
    <property type="evidence" value="ECO:0007669"/>
    <property type="project" value="UniProtKB-KW"/>
</dbReference>
<sequence length="1206" mass="136188">MEVFMRNISFNVTQDQLISELAQILHGPRYSRFSQSPLNFRVFLHRDKNRIHRNAGHGTLTLPSDEVGRQFLQEYGEGISIYACIVDRRQIKFSKSKNKARTEVLETVARQPYVDPKVAEKQKIERAMALSEDKVYLAAIQFGWDCRDSVFSIEWEHSLDGKGFLSLDTDERELRIKIPRPTDILVIAIRLSRITMVSAHTSILGQPIIYLTLEVPPSFELESIPPTTPRTRLSALPIGNHAEVAPYTSLAIRLICHSRRDLSKFRDIGRQAQFHRITAIECYVERRGLFSSAVQEQVERWLRRLNWCISFQLVSLIRSLSIDMMELLSLRPHIVDLVKGKGKQYVASMLRDFGPQARQLFWSDPEAEDQSLLDCFSRVQKEFDAHSNVSLEPTDGSLYNAYHVEITPTSMRLTGPHLERSNRVIRRYHSDNHESFLRVSFVEEGRLQYRFDRAIDGPAFIRDRVGQFLLNGLRIADREFRFLAYSQSALKEHAVWFVKPFRDPQRGYIDAPAIIESLGSFHHLEFDPDLTFCPARYGARISQAFTATDASVTIEDVEEIFPIEDIKTPSGDYCFTDGVGTISKDLALEISRELKSKRRRGRNNKGRPRAFQIRFQGSKGMLSVDYTLGGRAICLRPSMTKFEDPDSREIEIARAFDKPGPYFLNRPLIMLLEGLGVRYEVFKEFQDMAVHETEQSTQSLSQAASMFEIHGLGASFRIPSVMLSLQKLGLDNMSGPFYRQMMECAIHHILRLLKNRARIPIPGAWTLVGVADVHKFLQEGEIFACIKPTNGGAKYLEGPILISRSPTIHPGDVQIAHAIGPPPEGSCFAREPLPNTVVFSVLGSRPLPSCLGGGDLDGDVYNLIPLNTHPEFKIPTTYEPASYEPVQKKLVDHPCTMEDVAEFVMEYINSDVLGIVGINWLILADQSTEGIFDRDCLMLADLHSNAVDYPKSGNPVALQKIPKLHSNMKPDWNAPETVNPSSGRYYPSDRAIGRLFRDITLPDTTSKPGPVKSKGKKKGKGKGNEPNIGQLSGLLDELSVAGDAHDLLQEIVEFRVLQFLDIEAEASEEVVDQIQGIFNRYVSELGNACATHSLSYSRSAVLTEEEAIVGTIVQRTSQPRLRQDMMAKLRDRTDVLVRGVREELAGDSDDVLEDYLERSWLAWKASIAAEKSFGAESFGWVALGGIFDAIKEIEEAQLEESRSRFY</sequence>
<dbReference type="PANTHER" id="PTHR23079">
    <property type="entry name" value="RNA-DEPENDENT RNA POLYMERASE"/>
    <property type="match status" value="1"/>
</dbReference>
<comment type="similarity">
    <text evidence="1">Belongs to the RdRP family.</text>
</comment>
<evidence type="ECO:0000256" key="1">
    <source>
        <dbReference type="RuleBase" id="RU363098"/>
    </source>
</evidence>
<dbReference type="Proteomes" id="UP000717328">
    <property type="component" value="Unassembled WGS sequence"/>
</dbReference>
<evidence type="ECO:0000259" key="3">
    <source>
        <dbReference type="Pfam" id="PF05183"/>
    </source>
</evidence>
<dbReference type="GO" id="GO:0003723">
    <property type="term" value="F:RNA binding"/>
    <property type="evidence" value="ECO:0007669"/>
    <property type="project" value="UniProtKB-KW"/>
</dbReference>
<dbReference type="EMBL" id="JABCKI010000001">
    <property type="protein sequence ID" value="KAG5654750.1"/>
    <property type="molecule type" value="Genomic_DNA"/>
</dbReference>
<evidence type="ECO:0000256" key="2">
    <source>
        <dbReference type="SAM" id="MobiDB-lite"/>
    </source>
</evidence>